<dbReference type="InterPro" id="IPR000515">
    <property type="entry name" value="MetI-like"/>
</dbReference>
<dbReference type="OrthoDB" id="9804353at2"/>
<feature type="transmembrane region" description="Helical" evidence="7">
    <location>
        <begin position="178"/>
        <end position="199"/>
    </location>
</feature>
<dbReference type="CDD" id="cd06261">
    <property type="entry name" value="TM_PBP2"/>
    <property type="match status" value="1"/>
</dbReference>
<name>A0A4P6ET21_9BACL</name>
<dbReference type="PANTHER" id="PTHR30151:SF20">
    <property type="entry name" value="ABC TRANSPORTER PERMEASE PROTEIN HI_0355-RELATED"/>
    <property type="match status" value="1"/>
</dbReference>
<keyword evidence="3" id="KW-1003">Cell membrane</keyword>
<proteinExistence type="inferred from homology"/>
<evidence type="ECO:0000256" key="2">
    <source>
        <dbReference type="ARBA" id="ARBA00022448"/>
    </source>
</evidence>
<keyword evidence="4 7" id="KW-0812">Transmembrane</keyword>
<dbReference type="AlphaFoldDB" id="A0A4P6ET21"/>
<evidence type="ECO:0000256" key="1">
    <source>
        <dbReference type="ARBA" id="ARBA00004651"/>
    </source>
</evidence>
<reference evidence="9 10" key="1">
    <citation type="submission" date="2019-01" db="EMBL/GenBank/DDBJ databases">
        <title>Genome sequencing of strain FW100M-2.</title>
        <authorList>
            <person name="Heo J."/>
            <person name="Kim S.-J."/>
            <person name="Kim J.-S."/>
            <person name="Hong S.-B."/>
            <person name="Kwon S.-W."/>
        </authorList>
    </citation>
    <scope>NUCLEOTIDE SEQUENCE [LARGE SCALE GENOMIC DNA]</scope>
    <source>
        <strain evidence="9 10">FW100M-2</strain>
    </source>
</reference>
<protein>
    <submittedName>
        <fullName evidence="9">ABC transporter permease</fullName>
    </submittedName>
</protein>
<comment type="similarity">
    <text evidence="7">Belongs to the binding-protein-dependent transport system permease family.</text>
</comment>
<dbReference type="InterPro" id="IPR035906">
    <property type="entry name" value="MetI-like_sf"/>
</dbReference>
<evidence type="ECO:0000256" key="5">
    <source>
        <dbReference type="ARBA" id="ARBA00022989"/>
    </source>
</evidence>
<keyword evidence="6 7" id="KW-0472">Membrane</keyword>
<dbReference type="SUPFAM" id="SSF161098">
    <property type="entry name" value="MetI-like"/>
    <property type="match status" value="1"/>
</dbReference>
<dbReference type="EMBL" id="CP035492">
    <property type="protein sequence ID" value="QAY65555.1"/>
    <property type="molecule type" value="Genomic_DNA"/>
</dbReference>
<evidence type="ECO:0000256" key="7">
    <source>
        <dbReference type="RuleBase" id="RU363032"/>
    </source>
</evidence>
<keyword evidence="2 7" id="KW-0813">Transport</keyword>
<feature type="domain" description="ABC transmembrane type-1" evidence="8">
    <location>
        <begin position="59"/>
        <end position="239"/>
    </location>
</feature>
<dbReference type="Gene3D" id="1.10.3720.10">
    <property type="entry name" value="MetI-like"/>
    <property type="match status" value="1"/>
</dbReference>
<dbReference type="KEGG" id="pprt:ET464_03315"/>
<feature type="transmembrane region" description="Helical" evidence="7">
    <location>
        <begin position="219"/>
        <end position="241"/>
    </location>
</feature>
<sequence>MGNKMNWRKWLPPAAVILVLLAAWQIAVTVTGTGEWLLPSPLRIIETAAEVWPRLSEHMLATIELVLPGFAGGVGAGFLLAALLHFVPGAKSGIYPLLVLSQNVPIIAIGPLLTLWFGYGIVPKLILMWLVCFFPVSVALLAGLNDVDPKLRNYMEMIGSSRWQLFWRLELPNAVSHLFSGLKIAASYSVLTAVVAEWIGSQKGLGYFMLLASNGFQTARVFAAVFLIVILSLLMYGLVSLAERLLVRWKQVQKGSERR</sequence>
<feature type="transmembrane region" description="Helical" evidence="7">
    <location>
        <begin position="94"/>
        <end position="119"/>
    </location>
</feature>
<dbReference type="GO" id="GO:0005886">
    <property type="term" value="C:plasma membrane"/>
    <property type="evidence" value="ECO:0007669"/>
    <property type="project" value="UniProtKB-SubCell"/>
</dbReference>
<evidence type="ECO:0000256" key="4">
    <source>
        <dbReference type="ARBA" id="ARBA00022692"/>
    </source>
</evidence>
<keyword evidence="5 7" id="KW-1133">Transmembrane helix</keyword>
<dbReference type="GO" id="GO:0055085">
    <property type="term" value="P:transmembrane transport"/>
    <property type="evidence" value="ECO:0007669"/>
    <property type="project" value="InterPro"/>
</dbReference>
<keyword evidence="10" id="KW-1185">Reference proteome</keyword>
<evidence type="ECO:0000256" key="6">
    <source>
        <dbReference type="ARBA" id="ARBA00023136"/>
    </source>
</evidence>
<evidence type="ECO:0000313" key="10">
    <source>
        <dbReference type="Proteomes" id="UP000293568"/>
    </source>
</evidence>
<dbReference type="RefSeq" id="WP_129438234.1">
    <property type="nucleotide sequence ID" value="NZ_CP035492.1"/>
</dbReference>
<gene>
    <name evidence="9" type="ORF">ET464_03315</name>
</gene>
<comment type="subcellular location">
    <subcellularLocation>
        <location evidence="1 7">Cell membrane</location>
        <topology evidence="1 7">Multi-pass membrane protein</topology>
    </subcellularLocation>
</comment>
<dbReference type="Pfam" id="PF00528">
    <property type="entry name" value="BPD_transp_1"/>
    <property type="match status" value="1"/>
</dbReference>
<dbReference type="PROSITE" id="PS50928">
    <property type="entry name" value="ABC_TM1"/>
    <property type="match status" value="1"/>
</dbReference>
<evidence type="ECO:0000313" key="9">
    <source>
        <dbReference type="EMBL" id="QAY65555.1"/>
    </source>
</evidence>
<dbReference type="PANTHER" id="PTHR30151">
    <property type="entry name" value="ALKANE SULFONATE ABC TRANSPORTER-RELATED, MEMBRANE SUBUNIT"/>
    <property type="match status" value="1"/>
</dbReference>
<dbReference type="Proteomes" id="UP000293568">
    <property type="component" value="Chromosome"/>
</dbReference>
<feature type="transmembrane region" description="Helical" evidence="7">
    <location>
        <begin position="125"/>
        <end position="144"/>
    </location>
</feature>
<evidence type="ECO:0000256" key="3">
    <source>
        <dbReference type="ARBA" id="ARBA00022475"/>
    </source>
</evidence>
<evidence type="ECO:0000259" key="8">
    <source>
        <dbReference type="PROSITE" id="PS50928"/>
    </source>
</evidence>
<feature type="transmembrane region" description="Helical" evidence="7">
    <location>
        <begin position="65"/>
        <end position="87"/>
    </location>
</feature>
<organism evidence="9 10">
    <name type="scientific">Paenibacillus protaetiae</name>
    <dbReference type="NCBI Taxonomy" id="2509456"/>
    <lineage>
        <taxon>Bacteria</taxon>
        <taxon>Bacillati</taxon>
        <taxon>Bacillota</taxon>
        <taxon>Bacilli</taxon>
        <taxon>Bacillales</taxon>
        <taxon>Paenibacillaceae</taxon>
        <taxon>Paenibacillus</taxon>
    </lineage>
</organism>
<accession>A0A4P6ET21</accession>